<keyword evidence="2" id="KW-0732">Signal</keyword>
<name>A0ABR1C263_NECAM</name>
<dbReference type="Proteomes" id="UP001303046">
    <property type="component" value="Unassembled WGS sequence"/>
</dbReference>
<feature type="chain" id="PRO_5045947983" description="GOLD domain-containing protein" evidence="2">
    <location>
        <begin position="17"/>
        <end position="217"/>
    </location>
</feature>
<dbReference type="SMART" id="SM01190">
    <property type="entry name" value="EMP24_GP25L"/>
    <property type="match status" value="1"/>
</dbReference>
<keyword evidence="1" id="KW-0812">Transmembrane</keyword>
<sequence length="217" mass="24951">MRLLLIELCVAVLSNALSSRTTFGQDSPQIGRFITMDLDSRMTCLYETLEKDMILKLNLSPVLQSRFPMAMRLTSPSGEFSEWAEGEGEAYFRQNVTEDGDYEICVNAPRPVRVALNIFFHNPQKLEKALDRYLKAHELKGNVRNAVTSITERLYSIYYSIKFYNKISVRDEAMQESNSDYIRGYVTLFCVSNIFVAIAQIVVVRGMFRVDTTRIRI</sequence>
<accession>A0ABR1C263</accession>
<proteinExistence type="predicted"/>
<dbReference type="InterPro" id="IPR009038">
    <property type="entry name" value="GOLD_dom"/>
</dbReference>
<evidence type="ECO:0000259" key="3">
    <source>
        <dbReference type="SMART" id="SM01190"/>
    </source>
</evidence>
<evidence type="ECO:0000313" key="5">
    <source>
        <dbReference type="Proteomes" id="UP001303046"/>
    </source>
</evidence>
<keyword evidence="5" id="KW-1185">Reference proteome</keyword>
<organism evidence="4 5">
    <name type="scientific">Necator americanus</name>
    <name type="common">Human hookworm</name>
    <dbReference type="NCBI Taxonomy" id="51031"/>
    <lineage>
        <taxon>Eukaryota</taxon>
        <taxon>Metazoa</taxon>
        <taxon>Ecdysozoa</taxon>
        <taxon>Nematoda</taxon>
        <taxon>Chromadorea</taxon>
        <taxon>Rhabditida</taxon>
        <taxon>Rhabditina</taxon>
        <taxon>Rhabditomorpha</taxon>
        <taxon>Strongyloidea</taxon>
        <taxon>Ancylostomatidae</taxon>
        <taxon>Bunostominae</taxon>
        <taxon>Necator</taxon>
    </lineage>
</organism>
<evidence type="ECO:0000256" key="1">
    <source>
        <dbReference type="SAM" id="Phobius"/>
    </source>
</evidence>
<keyword evidence="1" id="KW-1133">Transmembrane helix</keyword>
<feature type="signal peptide" evidence="2">
    <location>
        <begin position="1"/>
        <end position="16"/>
    </location>
</feature>
<reference evidence="4 5" key="1">
    <citation type="submission" date="2023-08" db="EMBL/GenBank/DDBJ databases">
        <title>A Necator americanus chromosomal reference genome.</title>
        <authorList>
            <person name="Ilik V."/>
            <person name="Petrzelkova K.J."/>
            <person name="Pardy F."/>
            <person name="Fuh T."/>
            <person name="Niatou-Singa F.S."/>
            <person name="Gouil Q."/>
            <person name="Baker L."/>
            <person name="Ritchie M.E."/>
            <person name="Jex A.R."/>
            <person name="Gazzola D."/>
            <person name="Li H."/>
            <person name="Toshio Fujiwara R."/>
            <person name="Zhan B."/>
            <person name="Aroian R.V."/>
            <person name="Pafco B."/>
            <person name="Schwarz E.M."/>
        </authorList>
    </citation>
    <scope>NUCLEOTIDE SEQUENCE [LARGE SCALE GENOMIC DNA]</scope>
    <source>
        <strain evidence="4 5">Aroian</strain>
        <tissue evidence="4">Whole animal</tissue>
    </source>
</reference>
<feature type="transmembrane region" description="Helical" evidence="1">
    <location>
        <begin position="185"/>
        <end position="208"/>
    </location>
</feature>
<gene>
    <name evidence="4" type="primary">Necator_chrI.g3882</name>
    <name evidence="4" type="ORF">RB195_007753</name>
</gene>
<keyword evidence="1" id="KW-0472">Membrane</keyword>
<protein>
    <recommendedName>
        <fullName evidence="3">GOLD domain-containing protein</fullName>
    </recommendedName>
</protein>
<comment type="caution">
    <text evidence="4">The sequence shown here is derived from an EMBL/GenBank/DDBJ whole genome shotgun (WGS) entry which is preliminary data.</text>
</comment>
<evidence type="ECO:0000256" key="2">
    <source>
        <dbReference type="SAM" id="SignalP"/>
    </source>
</evidence>
<dbReference type="EMBL" id="JAVFWL010000001">
    <property type="protein sequence ID" value="KAK6731478.1"/>
    <property type="molecule type" value="Genomic_DNA"/>
</dbReference>
<dbReference type="Pfam" id="PF01105">
    <property type="entry name" value="EMP24_GP25L"/>
    <property type="match status" value="1"/>
</dbReference>
<feature type="domain" description="GOLD" evidence="3">
    <location>
        <begin position="33"/>
        <end position="209"/>
    </location>
</feature>
<evidence type="ECO:0000313" key="4">
    <source>
        <dbReference type="EMBL" id="KAK6731478.1"/>
    </source>
</evidence>